<evidence type="ECO:0000256" key="2">
    <source>
        <dbReference type="SAM" id="SignalP"/>
    </source>
</evidence>
<protein>
    <recommendedName>
        <fullName evidence="3">Reverse transcriptase Ty1/copia-type domain-containing protein</fullName>
    </recommendedName>
</protein>
<gene>
    <name evidence="4" type="ORF">Tci_047319</name>
</gene>
<dbReference type="InterPro" id="IPR013103">
    <property type="entry name" value="RVT_2"/>
</dbReference>
<dbReference type="CDD" id="cd09272">
    <property type="entry name" value="RNase_HI_RT_Ty1"/>
    <property type="match status" value="1"/>
</dbReference>
<feature type="compositionally biased region" description="Low complexity" evidence="1">
    <location>
        <begin position="85"/>
        <end position="96"/>
    </location>
</feature>
<feature type="chain" id="PRO_5026697878" description="Reverse transcriptase Ty1/copia-type domain-containing protein" evidence="2">
    <location>
        <begin position="18"/>
        <end position="465"/>
    </location>
</feature>
<dbReference type="PANTHER" id="PTHR11439:SF483">
    <property type="entry name" value="PEPTIDE SYNTHASE GLIP-LIKE, PUTATIVE (AFU_ORTHOLOGUE AFUA_3G12920)-RELATED"/>
    <property type="match status" value="1"/>
</dbReference>
<organism evidence="4">
    <name type="scientific">Tanacetum cinerariifolium</name>
    <name type="common">Dalmatian daisy</name>
    <name type="synonym">Chrysanthemum cinerariifolium</name>
    <dbReference type="NCBI Taxonomy" id="118510"/>
    <lineage>
        <taxon>Eukaryota</taxon>
        <taxon>Viridiplantae</taxon>
        <taxon>Streptophyta</taxon>
        <taxon>Embryophyta</taxon>
        <taxon>Tracheophyta</taxon>
        <taxon>Spermatophyta</taxon>
        <taxon>Magnoliopsida</taxon>
        <taxon>eudicotyledons</taxon>
        <taxon>Gunneridae</taxon>
        <taxon>Pentapetalae</taxon>
        <taxon>asterids</taxon>
        <taxon>campanulids</taxon>
        <taxon>Asterales</taxon>
        <taxon>Asteraceae</taxon>
        <taxon>Asteroideae</taxon>
        <taxon>Anthemideae</taxon>
        <taxon>Anthemidinae</taxon>
        <taxon>Tanacetum</taxon>
    </lineage>
</organism>
<evidence type="ECO:0000259" key="3">
    <source>
        <dbReference type="Pfam" id="PF07727"/>
    </source>
</evidence>
<dbReference type="EMBL" id="BKCJ010007063">
    <property type="protein sequence ID" value="GEU75341.1"/>
    <property type="molecule type" value="Genomic_DNA"/>
</dbReference>
<feature type="compositionally biased region" description="Basic and acidic residues" evidence="1">
    <location>
        <begin position="62"/>
        <end position="71"/>
    </location>
</feature>
<dbReference type="AlphaFoldDB" id="A0A6L2MMT8"/>
<dbReference type="PANTHER" id="PTHR11439">
    <property type="entry name" value="GAG-POL-RELATED RETROTRANSPOSON"/>
    <property type="match status" value="1"/>
</dbReference>
<proteinExistence type="predicted"/>
<reference evidence="4" key="1">
    <citation type="journal article" date="2019" name="Sci. Rep.">
        <title>Draft genome of Tanacetum cinerariifolium, the natural source of mosquito coil.</title>
        <authorList>
            <person name="Yamashiro T."/>
            <person name="Shiraishi A."/>
            <person name="Satake H."/>
            <person name="Nakayama K."/>
        </authorList>
    </citation>
    <scope>NUCLEOTIDE SEQUENCE</scope>
</reference>
<feature type="region of interest" description="Disordered" evidence="1">
    <location>
        <begin position="114"/>
        <end position="154"/>
    </location>
</feature>
<sequence length="465" mass="53091">MLHRPLILLQIVQRILFIVDSGCTKHMTGNLKLLCNSSRNIWGNDLLTGRGEHMSKTGQGRPRPDWTEDRNGPYCQTAGRTEMARSGTGRSSVRSGPTRHYHRVFGRTGQRTELVQNTGPQTGPKYLRSGLPVRSDRRSGMLTPTYSNAEENTTNEEEDAQFEPYEFINPLCTPVHKVAESSSRNRLEQVCGNPSKQVQTRRQLSTDPKMCMFALIVSTAEPKNIKEAMDDHAWIKAMQKELHQFERLKNKKDEDNIVIRNKERLVAKWYAWEEGIDFEESFALVARLKAVWISVACTAHKSFPIYQMDVKTAFLNGPLKEAVYVNQLNGFVDLGHSEKVYLLRKALYGLKQATRACRPDIVQAICYYARYQARPMKNHLKEVKRIFRYLKGTINMGLWYPKDSGFELTAFSDIDHAGYLDTHKSTSGGIQFFGNKLVSWMFKKQDCTSMSTEEAEYMSLSVSCA</sequence>
<dbReference type="Pfam" id="PF07727">
    <property type="entry name" value="RVT_2"/>
    <property type="match status" value="1"/>
</dbReference>
<evidence type="ECO:0000256" key="1">
    <source>
        <dbReference type="SAM" id="MobiDB-lite"/>
    </source>
</evidence>
<comment type="caution">
    <text evidence="4">The sequence shown here is derived from an EMBL/GenBank/DDBJ whole genome shotgun (WGS) entry which is preliminary data.</text>
</comment>
<accession>A0A6L2MMT8</accession>
<evidence type="ECO:0000313" key="4">
    <source>
        <dbReference type="EMBL" id="GEU75341.1"/>
    </source>
</evidence>
<feature type="signal peptide" evidence="2">
    <location>
        <begin position="1"/>
        <end position="17"/>
    </location>
</feature>
<feature type="domain" description="Reverse transcriptase Ty1/copia-type" evidence="3">
    <location>
        <begin position="250"/>
        <end position="361"/>
    </location>
</feature>
<keyword evidence="2" id="KW-0732">Signal</keyword>
<feature type="region of interest" description="Disordered" evidence="1">
    <location>
        <begin position="49"/>
        <end position="100"/>
    </location>
</feature>
<name>A0A6L2MMT8_TANCI</name>